<dbReference type="AlphaFoldDB" id="A0A832M4P1"/>
<name>A0A832M4P1_9CYAN</name>
<accession>A0A832M4P1</accession>
<reference evidence="1" key="1">
    <citation type="journal article" date="2020" name="mSystems">
        <title>Genome- and Community-Level Interaction Insights into Carbon Utilization and Element Cycling Functions of Hydrothermarchaeota in Hydrothermal Sediment.</title>
        <authorList>
            <person name="Zhou Z."/>
            <person name="Liu Y."/>
            <person name="Xu W."/>
            <person name="Pan J."/>
            <person name="Luo Z.H."/>
            <person name="Li M."/>
        </authorList>
    </citation>
    <scope>NUCLEOTIDE SEQUENCE [LARGE SCALE GENOMIC DNA]</scope>
    <source>
        <strain evidence="1">SpSt-402</strain>
    </source>
</reference>
<proteinExistence type="predicted"/>
<sequence>MMQLLEHGQLISSPGCHFNYRIIGPCCRLFDREQLPYPCCRLQWRGKEPSWRRIGKRFVLDMATRAHPTYSVEMLDQGRSRKSCQTDLSEPLLLTLYWIKLPQPMNEWWYSDRSRRSELLSAQPPRITELATCVTTSGVAEDKITEG</sequence>
<gene>
    <name evidence="1" type="ORF">ENR47_04500</name>
</gene>
<evidence type="ECO:0000313" key="1">
    <source>
        <dbReference type="EMBL" id="HGW93531.1"/>
    </source>
</evidence>
<comment type="caution">
    <text evidence="1">The sequence shown here is derived from an EMBL/GenBank/DDBJ whole genome shotgun (WGS) entry which is preliminary data.</text>
</comment>
<organism evidence="1">
    <name type="scientific">Oscillatoriales cyanobacterium SpSt-402</name>
    <dbReference type="NCBI Taxonomy" id="2282168"/>
    <lineage>
        <taxon>Bacteria</taxon>
        <taxon>Bacillati</taxon>
        <taxon>Cyanobacteriota</taxon>
        <taxon>Cyanophyceae</taxon>
        <taxon>Oscillatoriophycideae</taxon>
        <taxon>Oscillatoriales</taxon>
    </lineage>
</organism>
<dbReference type="EMBL" id="DSRD01000292">
    <property type="protein sequence ID" value="HGW93531.1"/>
    <property type="molecule type" value="Genomic_DNA"/>
</dbReference>
<protein>
    <submittedName>
        <fullName evidence="1">Uncharacterized protein</fullName>
    </submittedName>
</protein>